<dbReference type="PANTHER" id="PTHR43037">
    <property type="entry name" value="UNNAMED PRODUCT-RELATED"/>
    <property type="match status" value="1"/>
</dbReference>
<evidence type="ECO:0000313" key="4">
    <source>
        <dbReference type="Proteomes" id="UP001162741"/>
    </source>
</evidence>
<keyword evidence="4" id="KW-1185">Reference proteome</keyword>
<dbReference type="EMBL" id="CP107006">
    <property type="protein sequence ID" value="UYQ93460.1"/>
    <property type="molecule type" value="Genomic_DNA"/>
</dbReference>
<sequence length="275" mass="30393">MITIKSKAAIAANVKTLALFAGLLTFASCSKEDTTEKITNDNEVLVAPNESGFVKQSPLWSVKTLTNPSKAGGINPQYLLYTASTYNTHTSSKWPVIIFLHGVGERGSNINQIRNVGLPRKIGNQTDFMFLVVAPQCKANTWWDIPSLNALYAEIIARYNVDPKRIYLTGLSMGGYGTWDWAMLNPEKFAAVAPICGGADYLDKVANMKNVPTWTFHNVDDPTVGVENTREIVAKLRGAGNTRVKYTENPTGGHDAWTKAYANADLYSWFKSYRK</sequence>
<dbReference type="Proteomes" id="UP001162741">
    <property type="component" value="Chromosome"/>
</dbReference>
<dbReference type="Gene3D" id="3.40.50.1820">
    <property type="entry name" value="alpha/beta hydrolase"/>
    <property type="match status" value="1"/>
</dbReference>
<dbReference type="SUPFAM" id="SSF53474">
    <property type="entry name" value="alpha/beta-Hydrolases"/>
    <property type="match status" value="1"/>
</dbReference>
<dbReference type="PROSITE" id="PS51257">
    <property type="entry name" value="PROKAR_LIPOPROTEIN"/>
    <property type="match status" value="1"/>
</dbReference>
<dbReference type="InterPro" id="IPR029058">
    <property type="entry name" value="AB_hydrolase_fold"/>
</dbReference>
<dbReference type="PANTHER" id="PTHR43037:SF1">
    <property type="entry name" value="BLL1128 PROTEIN"/>
    <property type="match status" value="1"/>
</dbReference>
<evidence type="ECO:0000313" key="3">
    <source>
        <dbReference type="EMBL" id="UYQ93460.1"/>
    </source>
</evidence>
<organism evidence="3 4">
    <name type="scientific">Chitinophaga horti</name>
    <dbReference type="NCBI Taxonomy" id="2920382"/>
    <lineage>
        <taxon>Bacteria</taxon>
        <taxon>Pseudomonadati</taxon>
        <taxon>Bacteroidota</taxon>
        <taxon>Chitinophagia</taxon>
        <taxon>Chitinophagales</taxon>
        <taxon>Chitinophagaceae</taxon>
        <taxon>Chitinophaga</taxon>
    </lineage>
</organism>
<keyword evidence="1 2" id="KW-0732">Signal</keyword>
<evidence type="ECO:0008006" key="5">
    <source>
        <dbReference type="Google" id="ProtNLM"/>
    </source>
</evidence>
<dbReference type="RefSeq" id="WP_264281531.1">
    <property type="nucleotide sequence ID" value="NZ_CP107006.1"/>
</dbReference>
<feature type="signal peptide" evidence="2">
    <location>
        <begin position="1"/>
        <end position="21"/>
    </location>
</feature>
<proteinExistence type="predicted"/>
<name>A0ABY6J1R4_9BACT</name>
<evidence type="ECO:0000256" key="2">
    <source>
        <dbReference type="SAM" id="SignalP"/>
    </source>
</evidence>
<evidence type="ECO:0000256" key="1">
    <source>
        <dbReference type="ARBA" id="ARBA00022729"/>
    </source>
</evidence>
<feature type="chain" id="PRO_5047076469" description="Phospholipase" evidence="2">
    <location>
        <begin position="22"/>
        <end position="275"/>
    </location>
</feature>
<dbReference type="InterPro" id="IPR050955">
    <property type="entry name" value="Plant_Biomass_Hydrol_Est"/>
</dbReference>
<protein>
    <recommendedName>
        <fullName evidence="5">Phospholipase</fullName>
    </recommendedName>
</protein>
<gene>
    <name evidence="3" type="ORF">MKQ68_25680</name>
</gene>
<accession>A0ABY6J1R4</accession>
<reference evidence="3" key="1">
    <citation type="submission" date="2022-10" db="EMBL/GenBank/DDBJ databases">
        <title>Chitinophaga sp. nov., isolated from soil.</title>
        <authorList>
            <person name="Jeon C.O."/>
        </authorList>
    </citation>
    <scope>NUCLEOTIDE SEQUENCE</scope>
    <source>
        <strain evidence="3">R8</strain>
    </source>
</reference>